<organism evidence="2 3">
    <name type="scientific">Nocardioides panacis</name>
    <dbReference type="NCBI Taxonomy" id="2849501"/>
    <lineage>
        <taxon>Bacteria</taxon>
        <taxon>Bacillati</taxon>
        <taxon>Actinomycetota</taxon>
        <taxon>Actinomycetes</taxon>
        <taxon>Propionibacteriales</taxon>
        <taxon>Nocardioidaceae</taxon>
        <taxon>Nocardioides</taxon>
    </lineage>
</organism>
<dbReference type="Pfam" id="PF00582">
    <property type="entry name" value="Usp"/>
    <property type="match status" value="2"/>
</dbReference>
<evidence type="ECO:0000259" key="1">
    <source>
        <dbReference type="Pfam" id="PF00582"/>
    </source>
</evidence>
<dbReference type="Proteomes" id="UP000683575">
    <property type="component" value="Chromosome"/>
</dbReference>
<dbReference type="PANTHER" id="PTHR46553:SF3">
    <property type="entry name" value="ADENINE NUCLEOTIDE ALPHA HYDROLASES-LIKE SUPERFAMILY PROTEIN"/>
    <property type="match status" value="1"/>
</dbReference>
<feature type="domain" description="UspA" evidence="1">
    <location>
        <begin position="155"/>
        <end position="288"/>
    </location>
</feature>
<dbReference type="KEGG" id="nps:KRR39_03180"/>
<gene>
    <name evidence="2" type="ORF">KRR39_03180</name>
</gene>
<reference evidence="2" key="1">
    <citation type="submission" date="2021-06" db="EMBL/GenBank/DDBJ databases">
        <title>Complete genome sequence of Nocardioides sp. G188.</title>
        <authorList>
            <person name="Im W.-T."/>
        </authorList>
    </citation>
    <scope>NUCLEOTIDE SEQUENCE</scope>
    <source>
        <strain evidence="2">G188</strain>
    </source>
</reference>
<keyword evidence="3" id="KW-1185">Reference proteome</keyword>
<dbReference type="EMBL" id="CP077062">
    <property type="protein sequence ID" value="QWZ08870.1"/>
    <property type="molecule type" value="Genomic_DNA"/>
</dbReference>
<dbReference type="InterPro" id="IPR006016">
    <property type="entry name" value="UspA"/>
</dbReference>
<dbReference type="AlphaFoldDB" id="A0A975Y0V9"/>
<dbReference type="RefSeq" id="WP_216940716.1">
    <property type="nucleotide sequence ID" value="NZ_CP077062.1"/>
</dbReference>
<name>A0A975Y0V9_9ACTN</name>
<accession>A0A975Y0V9</accession>
<evidence type="ECO:0000313" key="3">
    <source>
        <dbReference type="Proteomes" id="UP000683575"/>
    </source>
</evidence>
<evidence type="ECO:0000313" key="2">
    <source>
        <dbReference type="EMBL" id="QWZ08870.1"/>
    </source>
</evidence>
<sequence>MNTTMKQGSVVVGVDGSAGSGAALEWAVAYAQQRRRPLLLVNGAGDPRKSSSFIGIDDARHDLRMEARRVTDQALAVVRRLAPDLDVEVTTPLHDARQALLDLTEKASILVVGTRGLGPVKALLLGSVSTALAAHAECPVAVVRPAERDQDGRSPVVVGADGTEASTAALELAFELASTDRRPLVVVHSWSTNDTFVDLASYQQRVDAVEEHSRMLAESLSGYEEKYPDVSLERRLPDAGPLDTLVDLSATAAAVVVGSRGRTGLHALGGSVSRAVVEHAHCTVVVARP</sequence>
<dbReference type="PANTHER" id="PTHR46553">
    <property type="entry name" value="ADENINE NUCLEOTIDE ALPHA HYDROLASES-LIKE SUPERFAMILY PROTEIN"/>
    <property type="match status" value="1"/>
</dbReference>
<proteinExistence type="predicted"/>
<feature type="domain" description="UspA" evidence="1">
    <location>
        <begin position="10"/>
        <end position="144"/>
    </location>
</feature>
<protein>
    <submittedName>
        <fullName evidence="2">Universal stress protein</fullName>
    </submittedName>
</protein>